<organism evidence="7 8">
    <name type="scientific">Limnoglobus roseus</name>
    <dbReference type="NCBI Taxonomy" id="2598579"/>
    <lineage>
        <taxon>Bacteria</taxon>
        <taxon>Pseudomonadati</taxon>
        <taxon>Planctomycetota</taxon>
        <taxon>Planctomycetia</taxon>
        <taxon>Gemmatales</taxon>
        <taxon>Gemmataceae</taxon>
        <taxon>Limnoglobus</taxon>
    </lineage>
</organism>
<dbReference type="GO" id="GO:0000155">
    <property type="term" value="F:phosphorelay sensor kinase activity"/>
    <property type="evidence" value="ECO:0007669"/>
    <property type="project" value="InterPro"/>
</dbReference>
<dbReference type="KEGG" id="lrs:PX52LOC_03353"/>
<name>A0A5C1ACD5_9BACT</name>
<dbReference type="PANTHER" id="PTHR43547:SF2">
    <property type="entry name" value="HYBRID SIGNAL TRANSDUCTION HISTIDINE KINASE C"/>
    <property type="match status" value="1"/>
</dbReference>
<keyword evidence="4" id="KW-0808">Transferase</keyword>
<dbReference type="SUPFAM" id="SSF55874">
    <property type="entry name" value="ATPase domain of HSP90 chaperone/DNA topoisomerase II/histidine kinase"/>
    <property type="match status" value="1"/>
</dbReference>
<evidence type="ECO:0000313" key="8">
    <source>
        <dbReference type="Proteomes" id="UP000324974"/>
    </source>
</evidence>
<keyword evidence="3" id="KW-0597">Phosphoprotein</keyword>
<dbReference type="InterPro" id="IPR005467">
    <property type="entry name" value="His_kinase_dom"/>
</dbReference>
<accession>A0A5C1ACD5</accession>
<comment type="catalytic activity">
    <reaction evidence="1">
        <text>ATP + protein L-histidine = ADP + protein N-phospho-L-histidine.</text>
        <dbReference type="EC" id="2.7.13.3"/>
    </reaction>
</comment>
<dbReference type="PANTHER" id="PTHR43547">
    <property type="entry name" value="TWO-COMPONENT HISTIDINE KINASE"/>
    <property type="match status" value="1"/>
</dbReference>
<dbReference type="AlphaFoldDB" id="A0A5C1ACD5"/>
<dbReference type="InterPro" id="IPR036097">
    <property type="entry name" value="HisK_dim/P_sf"/>
</dbReference>
<evidence type="ECO:0000256" key="2">
    <source>
        <dbReference type="ARBA" id="ARBA00012438"/>
    </source>
</evidence>
<dbReference type="InterPro" id="IPR004358">
    <property type="entry name" value="Sig_transdc_His_kin-like_C"/>
</dbReference>
<dbReference type="RefSeq" id="WP_168219039.1">
    <property type="nucleotide sequence ID" value="NZ_CP042425.1"/>
</dbReference>
<proteinExistence type="predicted"/>
<dbReference type="PROSITE" id="PS50109">
    <property type="entry name" value="HIS_KIN"/>
    <property type="match status" value="1"/>
</dbReference>
<evidence type="ECO:0000256" key="3">
    <source>
        <dbReference type="ARBA" id="ARBA00022553"/>
    </source>
</evidence>
<dbReference type="Pfam" id="PF00512">
    <property type="entry name" value="HisKA"/>
    <property type="match status" value="1"/>
</dbReference>
<dbReference type="PRINTS" id="PR00344">
    <property type="entry name" value="BCTRLSENSOR"/>
</dbReference>
<evidence type="ECO:0000256" key="1">
    <source>
        <dbReference type="ARBA" id="ARBA00000085"/>
    </source>
</evidence>
<evidence type="ECO:0000256" key="5">
    <source>
        <dbReference type="ARBA" id="ARBA00022777"/>
    </source>
</evidence>
<evidence type="ECO:0000313" key="7">
    <source>
        <dbReference type="EMBL" id="QEL16400.1"/>
    </source>
</evidence>
<keyword evidence="5" id="KW-0418">Kinase</keyword>
<gene>
    <name evidence="7" type="ORF">PX52LOC_03353</name>
</gene>
<dbReference type="InterPro" id="IPR036890">
    <property type="entry name" value="HATPase_C_sf"/>
</dbReference>
<dbReference type="CDD" id="cd00075">
    <property type="entry name" value="HATPase"/>
    <property type="match status" value="1"/>
</dbReference>
<keyword evidence="8" id="KW-1185">Reference proteome</keyword>
<sequence length="254" mass="27136">MRSRLISPVIERVMGSTLLATVGSEAGRAGDLLTTLAHELRSPLAAALYALAAMPDSANPDARRARMIAERQTARAARIIDDVFDVCAGCHGKLVLRQEIVDVSVIAERAIETVNHLMARSGHGLQVKRPPQPLLVLADPSRLEQVLTNLLSNAAKYTPPGGRISLTVGAEDKQIVLCIRDNGRGIEPHLLPRVFDLYSQGSRLAEQRTSGLGIGLALVKTLVELHGGHVSAFSDGPGTGAEFLVSLPAYRTGY</sequence>
<reference evidence="8" key="1">
    <citation type="submission" date="2019-08" db="EMBL/GenBank/DDBJ databases">
        <title>Limnoglobus roseus gen. nov., sp. nov., a novel freshwater planctomycete with a giant genome from the family Gemmataceae.</title>
        <authorList>
            <person name="Kulichevskaya I.S."/>
            <person name="Naumoff D.G."/>
            <person name="Miroshnikov K."/>
            <person name="Ivanova A."/>
            <person name="Philippov D.A."/>
            <person name="Hakobyan A."/>
            <person name="Rijpstra I.C."/>
            <person name="Sinninghe Damste J.S."/>
            <person name="Liesack W."/>
            <person name="Dedysh S.N."/>
        </authorList>
    </citation>
    <scope>NUCLEOTIDE SEQUENCE [LARGE SCALE GENOMIC DNA]</scope>
    <source>
        <strain evidence="8">PX52</strain>
    </source>
</reference>
<protein>
    <recommendedName>
        <fullName evidence="2">histidine kinase</fullName>
        <ecNumber evidence="2">2.7.13.3</ecNumber>
    </recommendedName>
</protein>
<dbReference type="SUPFAM" id="SSF47384">
    <property type="entry name" value="Homodimeric domain of signal transducing histidine kinase"/>
    <property type="match status" value="1"/>
</dbReference>
<dbReference type="InterPro" id="IPR003594">
    <property type="entry name" value="HATPase_dom"/>
</dbReference>
<feature type="domain" description="Histidine kinase" evidence="6">
    <location>
        <begin position="35"/>
        <end position="251"/>
    </location>
</feature>
<dbReference type="Gene3D" id="3.30.565.10">
    <property type="entry name" value="Histidine kinase-like ATPase, C-terminal domain"/>
    <property type="match status" value="1"/>
</dbReference>
<dbReference type="EC" id="2.7.13.3" evidence="2"/>
<evidence type="ECO:0000256" key="4">
    <source>
        <dbReference type="ARBA" id="ARBA00022679"/>
    </source>
</evidence>
<dbReference type="SMART" id="SM00387">
    <property type="entry name" value="HATPase_c"/>
    <property type="match status" value="1"/>
</dbReference>
<dbReference type="FunFam" id="3.30.565.10:FF:000006">
    <property type="entry name" value="Sensor histidine kinase WalK"/>
    <property type="match status" value="1"/>
</dbReference>
<dbReference type="Proteomes" id="UP000324974">
    <property type="component" value="Chromosome"/>
</dbReference>
<evidence type="ECO:0000259" key="6">
    <source>
        <dbReference type="PROSITE" id="PS50109"/>
    </source>
</evidence>
<dbReference type="InterPro" id="IPR003661">
    <property type="entry name" value="HisK_dim/P_dom"/>
</dbReference>
<dbReference type="SMART" id="SM00388">
    <property type="entry name" value="HisKA"/>
    <property type="match status" value="1"/>
</dbReference>
<dbReference type="Pfam" id="PF02518">
    <property type="entry name" value="HATPase_c"/>
    <property type="match status" value="1"/>
</dbReference>
<dbReference type="EMBL" id="CP042425">
    <property type="protein sequence ID" value="QEL16400.1"/>
    <property type="molecule type" value="Genomic_DNA"/>
</dbReference>
<dbReference type="Gene3D" id="1.10.287.130">
    <property type="match status" value="1"/>
</dbReference>